<feature type="transmembrane region" description="Helical" evidence="7">
    <location>
        <begin position="256"/>
        <end position="279"/>
    </location>
</feature>
<evidence type="ECO:0000256" key="4">
    <source>
        <dbReference type="ARBA" id="ARBA00022692"/>
    </source>
</evidence>
<dbReference type="SUPFAM" id="SSF161098">
    <property type="entry name" value="MetI-like"/>
    <property type="match status" value="1"/>
</dbReference>
<feature type="transmembrane region" description="Helical" evidence="7">
    <location>
        <begin position="70"/>
        <end position="91"/>
    </location>
</feature>
<feature type="transmembrane region" description="Helical" evidence="7">
    <location>
        <begin position="7"/>
        <end position="25"/>
    </location>
</feature>
<reference evidence="9 10" key="1">
    <citation type="submission" date="2019-10" db="EMBL/GenBank/DDBJ databases">
        <title>Description of Paenibacillus humi sp. nov.</title>
        <authorList>
            <person name="Carlier A."/>
            <person name="Qi S."/>
        </authorList>
    </citation>
    <scope>NUCLEOTIDE SEQUENCE [LARGE SCALE GENOMIC DNA]</scope>
    <source>
        <strain evidence="9 10">LMG 31461</strain>
    </source>
</reference>
<feature type="domain" description="ABC transmembrane type-1" evidence="8">
    <location>
        <begin position="66"/>
        <end position="278"/>
    </location>
</feature>
<comment type="subcellular location">
    <subcellularLocation>
        <location evidence="1 7">Cell membrane</location>
        <topology evidence="1 7">Multi-pass membrane protein</topology>
    </subcellularLocation>
</comment>
<feature type="transmembrane region" description="Helical" evidence="7">
    <location>
        <begin position="152"/>
        <end position="175"/>
    </location>
</feature>
<evidence type="ECO:0000256" key="1">
    <source>
        <dbReference type="ARBA" id="ARBA00004651"/>
    </source>
</evidence>
<keyword evidence="5 7" id="KW-1133">Transmembrane helix</keyword>
<keyword evidence="2 7" id="KW-0813">Transport</keyword>
<gene>
    <name evidence="9" type="ORF">GC096_02065</name>
</gene>
<evidence type="ECO:0000256" key="7">
    <source>
        <dbReference type="RuleBase" id="RU363032"/>
    </source>
</evidence>
<evidence type="ECO:0000313" key="9">
    <source>
        <dbReference type="EMBL" id="NOU62833.1"/>
    </source>
</evidence>
<evidence type="ECO:0000256" key="5">
    <source>
        <dbReference type="ARBA" id="ARBA00022989"/>
    </source>
</evidence>
<organism evidence="9 10">
    <name type="scientific">Paenibacillus plantarum</name>
    <dbReference type="NCBI Taxonomy" id="2654975"/>
    <lineage>
        <taxon>Bacteria</taxon>
        <taxon>Bacillati</taxon>
        <taxon>Bacillota</taxon>
        <taxon>Bacilli</taxon>
        <taxon>Bacillales</taxon>
        <taxon>Paenibacillaceae</taxon>
        <taxon>Paenibacillus</taxon>
    </lineage>
</organism>
<sequence length="289" mass="32352">MLQKKMYPVWFVLPALLMFLVLYVYPTVSGFYYSLTDWSPYKDQIRFIGFEQYRDLFKTKSLYLAMKHTLIYAFIVTIFQNGLGVLLALFLNSKLLGRNLFRSVYFLPCILSAMIVGYMFTTVLHPEGILNQLLRALGLSNWAKDWIGDPHLALFSVAAVTVWQWVGSSMALYLAGLQGIPKDMIEAAIIDGTTYLQRLRFVILPILAPVVTISVVLGMIGSMKTFDLIYVTTGGGPGGATEVMNTFILKQFSQGLYAYGTAANVILFLLVTVVSVLLFKLLQKGETAE</sequence>
<dbReference type="PANTHER" id="PTHR30193">
    <property type="entry name" value="ABC TRANSPORTER PERMEASE PROTEIN"/>
    <property type="match status" value="1"/>
</dbReference>
<keyword evidence="3" id="KW-1003">Cell membrane</keyword>
<keyword evidence="6 7" id="KW-0472">Membrane</keyword>
<keyword evidence="4 7" id="KW-0812">Transmembrane</keyword>
<dbReference type="Gene3D" id="1.10.3720.10">
    <property type="entry name" value="MetI-like"/>
    <property type="match status" value="1"/>
</dbReference>
<name>A0ABX1X353_9BACL</name>
<dbReference type="InterPro" id="IPR051393">
    <property type="entry name" value="ABC_transporter_permease"/>
</dbReference>
<evidence type="ECO:0000259" key="8">
    <source>
        <dbReference type="PROSITE" id="PS50928"/>
    </source>
</evidence>
<feature type="transmembrane region" description="Helical" evidence="7">
    <location>
        <begin position="201"/>
        <end position="220"/>
    </location>
</feature>
<dbReference type="CDD" id="cd06261">
    <property type="entry name" value="TM_PBP2"/>
    <property type="match status" value="1"/>
</dbReference>
<evidence type="ECO:0000256" key="2">
    <source>
        <dbReference type="ARBA" id="ARBA00022448"/>
    </source>
</evidence>
<proteinExistence type="inferred from homology"/>
<comment type="caution">
    <text evidence="9">The sequence shown here is derived from an EMBL/GenBank/DDBJ whole genome shotgun (WGS) entry which is preliminary data.</text>
</comment>
<feature type="transmembrane region" description="Helical" evidence="7">
    <location>
        <begin position="103"/>
        <end position="124"/>
    </location>
</feature>
<dbReference type="Pfam" id="PF00528">
    <property type="entry name" value="BPD_transp_1"/>
    <property type="match status" value="1"/>
</dbReference>
<dbReference type="PROSITE" id="PS50928">
    <property type="entry name" value="ABC_TM1"/>
    <property type="match status" value="1"/>
</dbReference>
<evidence type="ECO:0000256" key="6">
    <source>
        <dbReference type="ARBA" id="ARBA00023136"/>
    </source>
</evidence>
<protein>
    <submittedName>
        <fullName evidence="9">ABC transporter permease subunit</fullName>
    </submittedName>
</protein>
<dbReference type="Proteomes" id="UP000653578">
    <property type="component" value="Unassembled WGS sequence"/>
</dbReference>
<evidence type="ECO:0000256" key="3">
    <source>
        <dbReference type="ARBA" id="ARBA00022475"/>
    </source>
</evidence>
<accession>A0ABX1X353</accession>
<evidence type="ECO:0000313" key="10">
    <source>
        <dbReference type="Proteomes" id="UP000653578"/>
    </source>
</evidence>
<keyword evidence="10" id="KW-1185">Reference proteome</keyword>
<dbReference type="InterPro" id="IPR035906">
    <property type="entry name" value="MetI-like_sf"/>
</dbReference>
<dbReference type="InterPro" id="IPR000515">
    <property type="entry name" value="MetI-like"/>
</dbReference>
<dbReference type="RefSeq" id="WP_171628649.1">
    <property type="nucleotide sequence ID" value="NZ_WHNY01000005.1"/>
</dbReference>
<comment type="similarity">
    <text evidence="7">Belongs to the binding-protein-dependent transport system permease family.</text>
</comment>
<dbReference type="EMBL" id="WHNY01000005">
    <property type="protein sequence ID" value="NOU62833.1"/>
    <property type="molecule type" value="Genomic_DNA"/>
</dbReference>
<dbReference type="PANTHER" id="PTHR30193:SF37">
    <property type="entry name" value="INNER MEMBRANE ABC TRANSPORTER PERMEASE PROTEIN YCJO"/>
    <property type="match status" value="1"/>
</dbReference>